<feature type="chain" id="PRO_5038126762" description="EF-hand domain-containing protein" evidence="2">
    <location>
        <begin position="21"/>
        <end position="123"/>
    </location>
</feature>
<evidence type="ECO:0000256" key="2">
    <source>
        <dbReference type="SAM" id="SignalP"/>
    </source>
</evidence>
<evidence type="ECO:0000313" key="5">
    <source>
        <dbReference type="Proteomes" id="UP000664654"/>
    </source>
</evidence>
<dbReference type="AlphaFoldDB" id="A0A939ISV7"/>
<feature type="domain" description="EF-hand" evidence="3">
    <location>
        <begin position="15"/>
        <end position="50"/>
    </location>
</feature>
<name>A0A939ISV7_9ALTE</name>
<dbReference type="Pfam" id="PF13202">
    <property type="entry name" value="EF-hand_5"/>
    <property type="match status" value="1"/>
</dbReference>
<dbReference type="Gene3D" id="1.10.238.10">
    <property type="entry name" value="EF-hand"/>
    <property type="match status" value="1"/>
</dbReference>
<dbReference type="PROSITE" id="PS50222">
    <property type="entry name" value="EF_HAND_2"/>
    <property type="match status" value="1"/>
</dbReference>
<organism evidence="4 5">
    <name type="scientific">Bowmanella dokdonensis</name>
    <dbReference type="NCBI Taxonomy" id="751969"/>
    <lineage>
        <taxon>Bacteria</taxon>
        <taxon>Pseudomonadati</taxon>
        <taxon>Pseudomonadota</taxon>
        <taxon>Gammaproteobacteria</taxon>
        <taxon>Alteromonadales</taxon>
        <taxon>Alteromonadaceae</taxon>
        <taxon>Bowmanella</taxon>
    </lineage>
</organism>
<dbReference type="InterPro" id="IPR002048">
    <property type="entry name" value="EF_hand_dom"/>
</dbReference>
<keyword evidence="5" id="KW-1185">Reference proteome</keyword>
<dbReference type="GO" id="GO:0005509">
    <property type="term" value="F:calcium ion binding"/>
    <property type="evidence" value="ECO:0007669"/>
    <property type="project" value="InterPro"/>
</dbReference>
<dbReference type="SUPFAM" id="SSF47473">
    <property type="entry name" value="EF-hand"/>
    <property type="match status" value="1"/>
</dbReference>
<gene>
    <name evidence="4" type="ORF">J0A66_16465</name>
</gene>
<protein>
    <recommendedName>
        <fullName evidence="3">EF-hand domain-containing protein</fullName>
    </recommendedName>
</protein>
<dbReference type="InterPro" id="IPR011992">
    <property type="entry name" value="EF-hand-dom_pair"/>
</dbReference>
<dbReference type="PROSITE" id="PS00018">
    <property type="entry name" value="EF_HAND_1"/>
    <property type="match status" value="2"/>
</dbReference>
<reference evidence="4" key="1">
    <citation type="submission" date="2021-03" db="EMBL/GenBank/DDBJ databases">
        <title>novel species isolated from a fishpond in China.</title>
        <authorList>
            <person name="Lu H."/>
            <person name="Cai Z."/>
        </authorList>
    </citation>
    <scope>NUCLEOTIDE SEQUENCE</scope>
    <source>
        <strain evidence="4">JCM 30855</strain>
    </source>
</reference>
<feature type="signal peptide" evidence="2">
    <location>
        <begin position="1"/>
        <end position="20"/>
    </location>
</feature>
<accession>A0A939ISV7</accession>
<evidence type="ECO:0000256" key="1">
    <source>
        <dbReference type="SAM" id="MobiDB-lite"/>
    </source>
</evidence>
<feature type="region of interest" description="Disordered" evidence="1">
    <location>
        <begin position="100"/>
        <end position="123"/>
    </location>
</feature>
<sequence length="123" mass="14108">MKLRFPLLMVLPLVSSMALAGTTFNQADMNDDGKVTRTEFRSTVGDADFAADWDDDDDGRIDTMEYEAIGLEDEFDEWDRDTNDYLSDNELYDGVYSSYDEDENGHWDGDEWDDAGDDGWFDI</sequence>
<feature type="compositionally biased region" description="Acidic residues" evidence="1">
    <location>
        <begin position="110"/>
        <end position="123"/>
    </location>
</feature>
<dbReference type="RefSeq" id="WP_206574946.1">
    <property type="nucleotide sequence ID" value="NZ_JAFKCV010000011.1"/>
</dbReference>
<evidence type="ECO:0000259" key="3">
    <source>
        <dbReference type="PROSITE" id="PS50222"/>
    </source>
</evidence>
<dbReference type="Proteomes" id="UP000664654">
    <property type="component" value="Unassembled WGS sequence"/>
</dbReference>
<keyword evidence="2" id="KW-0732">Signal</keyword>
<dbReference type="InterPro" id="IPR018247">
    <property type="entry name" value="EF_Hand_1_Ca_BS"/>
</dbReference>
<proteinExistence type="predicted"/>
<evidence type="ECO:0000313" key="4">
    <source>
        <dbReference type="EMBL" id="MBN7826831.1"/>
    </source>
</evidence>
<comment type="caution">
    <text evidence="4">The sequence shown here is derived from an EMBL/GenBank/DDBJ whole genome shotgun (WGS) entry which is preliminary data.</text>
</comment>
<dbReference type="EMBL" id="JAFKCV010000011">
    <property type="protein sequence ID" value="MBN7826831.1"/>
    <property type="molecule type" value="Genomic_DNA"/>
</dbReference>